<dbReference type="GO" id="GO:0045454">
    <property type="term" value="P:cell redox homeostasis"/>
    <property type="evidence" value="ECO:0007669"/>
    <property type="project" value="TreeGrafter"/>
</dbReference>
<evidence type="ECO:0000256" key="6">
    <source>
        <dbReference type="NCBIfam" id="TIGR01068"/>
    </source>
</evidence>
<protein>
    <recommendedName>
        <fullName evidence="6">Thioredoxin</fullName>
    </recommendedName>
</protein>
<reference evidence="8" key="1">
    <citation type="submission" date="2022-08" db="EMBL/GenBank/DDBJ databases">
        <title>Nisaea acidiphila sp. nov., isolated from a marine algal debris and emended description of the genus Nisaea Urios et al. 2008.</title>
        <authorList>
            <person name="Kwon K."/>
        </authorList>
    </citation>
    <scope>NUCLEOTIDE SEQUENCE</scope>
    <source>
        <strain evidence="8">MEBiC11861</strain>
    </source>
</reference>
<keyword evidence="9" id="KW-1185">Reference proteome</keyword>
<dbReference type="AlphaFoldDB" id="A0A9J7ALF4"/>
<dbReference type="PROSITE" id="PS00194">
    <property type="entry name" value="THIOREDOXIN_1"/>
    <property type="match status" value="1"/>
</dbReference>
<dbReference type="Pfam" id="PF14561">
    <property type="entry name" value="TPR_20"/>
    <property type="match status" value="1"/>
</dbReference>
<dbReference type="InterPro" id="IPR036249">
    <property type="entry name" value="Thioredoxin-like_sf"/>
</dbReference>
<keyword evidence="2" id="KW-0813">Transport</keyword>
<dbReference type="Gene3D" id="1.25.40.10">
    <property type="entry name" value="Tetratricopeptide repeat domain"/>
    <property type="match status" value="2"/>
</dbReference>
<sequence length="301" mass="32484">METLINAAPDPADLIKDSDQNSFMADVIEASRETPVIVDFWAPWCGPCKQLGPALEKVVKDAGGAVRMVKVNIDENPAIAQQMRVQSIPAVFAFFQGRPVDGFQGALPESQIREFVKRLTGGAAGDSPLDEALDAADQMMEAGDAQGAGGIYSQVVQHDPENIRGNAGLIRALVAIGQVEQAQQVIEQLPDAVKKAPEVHAAISSLELASESVDAGEEAELLAAIDADPDNHQARYDLAMARFAGGDREGAVEALIESIRRDREWEEQKARKQLVKFFEAFGHTDPVTIQGRRKLSAVLFS</sequence>
<dbReference type="RefSeq" id="WP_257766499.1">
    <property type="nucleotide sequence ID" value="NZ_CP102480.1"/>
</dbReference>
<dbReference type="InterPro" id="IPR017937">
    <property type="entry name" value="Thioredoxin_CS"/>
</dbReference>
<keyword evidence="3" id="KW-0249">Electron transport</keyword>
<dbReference type="EMBL" id="CP102480">
    <property type="protein sequence ID" value="UUX47990.1"/>
    <property type="molecule type" value="Genomic_DNA"/>
</dbReference>
<dbReference type="Pfam" id="PF00085">
    <property type="entry name" value="Thioredoxin"/>
    <property type="match status" value="1"/>
</dbReference>
<dbReference type="SUPFAM" id="SSF48452">
    <property type="entry name" value="TPR-like"/>
    <property type="match status" value="1"/>
</dbReference>
<feature type="domain" description="Thioredoxin" evidence="7">
    <location>
        <begin position="2"/>
        <end position="121"/>
    </location>
</feature>
<keyword evidence="5" id="KW-0676">Redox-active center</keyword>
<dbReference type="PROSITE" id="PS51352">
    <property type="entry name" value="THIOREDOXIN_2"/>
    <property type="match status" value="1"/>
</dbReference>
<comment type="similarity">
    <text evidence="1">Belongs to the thioredoxin family.</text>
</comment>
<gene>
    <name evidence="8" type="primary">trxA</name>
    <name evidence="8" type="ORF">NUH88_11225</name>
</gene>
<dbReference type="InterPro" id="IPR013766">
    <property type="entry name" value="Thioredoxin_domain"/>
</dbReference>
<dbReference type="GO" id="GO:0005829">
    <property type="term" value="C:cytosol"/>
    <property type="evidence" value="ECO:0007669"/>
    <property type="project" value="TreeGrafter"/>
</dbReference>
<evidence type="ECO:0000256" key="2">
    <source>
        <dbReference type="ARBA" id="ARBA00022448"/>
    </source>
</evidence>
<dbReference type="NCBIfam" id="TIGR01068">
    <property type="entry name" value="thioredoxin"/>
    <property type="match status" value="1"/>
</dbReference>
<dbReference type="InterPro" id="IPR005746">
    <property type="entry name" value="Thioredoxin"/>
</dbReference>
<dbReference type="PANTHER" id="PTHR45663:SF11">
    <property type="entry name" value="GEO12009P1"/>
    <property type="match status" value="1"/>
</dbReference>
<evidence type="ECO:0000313" key="9">
    <source>
        <dbReference type="Proteomes" id="UP001060336"/>
    </source>
</evidence>
<proteinExistence type="inferred from homology"/>
<dbReference type="Gene3D" id="3.40.30.10">
    <property type="entry name" value="Glutaredoxin"/>
    <property type="match status" value="1"/>
</dbReference>
<evidence type="ECO:0000259" key="7">
    <source>
        <dbReference type="PROSITE" id="PS51352"/>
    </source>
</evidence>
<dbReference type="InterPro" id="IPR011990">
    <property type="entry name" value="TPR-like_helical_dom_sf"/>
</dbReference>
<dbReference type="KEGG" id="naci:NUH88_11225"/>
<dbReference type="CDD" id="cd02956">
    <property type="entry name" value="ybbN"/>
    <property type="match status" value="1"/>
</dbReference>
<evidence type="ECO:0000256" key="3">
    <source>
        <dbReference type="ARBA" id="ARBA00022982"/>
    </source>
</evidence>
<dbReference type="Pfam" id="PF14559">
    <property type="entry name" value="TPR_19"/>
    <property type="match status" value="1"/>
</dbReference>
<dbReference type="FunFam" id="3.40.30.10:FF:000001">
    <property type="entry name" value="Thioredoxin"/>
    <property type="match status" value="1"/>
</dbReference>
<dbReference type="PANTHER" id="PTHR45663">
    <property type="entry name" value="GEO12009P1"/>
    <property type="match status" value="1"/>
</dbReference>
<dbReference type="Proteomes" id="UP001060336">
    <property type="component" value="Chromosome"/>
</dbReference>
<dbReference type="SUPFAM" id="SSF52833">
    <property type="entry name" value="Thioredoxin-like"/>
    <property type="match status" value="1"/>
</dbReference>
<accession>A0A9J7ALF4</accession>
<dbReference type="GO" id="GO:0015035">
    <property type="term" value="F:protein-disulfide reductase activity"/>
    <property type="evidence" value="ECO:0007669"/>
    <property type="project" value="UniProtKB-UniRule"/>
</dbReference>
<dbReference type="GO" id="GO:0006950">
    <property type="term" value="P:response to stress"/>
    <property type="evidence" value="ECO:0007669"/>
    <property type="project" value="UniProtKB-ARBA"/>
</dbReference>
<organism evidence="8 9">
    <name type="scientific">Nisaea acidiphila</name>
    <dbReference type="NCBI Taxonomy" id="1862145"/>
    <lineage>
        <taxon>Bacteria</taxon>
        <taxon>Pseudomonadati</taxon>
        <taxon>Pseudomonadota</taxon>
        <taxon>Alphaproteobacteria</taxon>
        <taxon>Rhodospirillales</taxon>
        <taxon>Thalassobaculaceae</taxon>
        <taxon>Nisaea</taxon>
    </lineage>
</organism>
<name>A0A9J7ALF4_9PROT</name>
<evidence type="ECO:0000256" key="5">
    <source>
        <dbReference type="ARBA" id="ARBA00023284"/>
    </source>
</evidence>
<evidence type="ECO:0000256" key="1">
    <source>
        <dbReference type="ARBA" id="ARBA00008987"/>
    </source>
</evidence>
<evidence type="ECO:0000256" key="4">
    <source>
        <dbReference type="ARBA" id="ARBA00023157"/>
    </source>
</evidence>
<evidence type="ECO:0000313" key="8">
    <source>
        <dbReference type="EMBL" id="UUX47990.1"/>
    </source>
</evidence>
<keyword evidence="4" id="KW-1015">Disulfide bond</keyword>